<protein>
    <submittedName>
        <fullName evidence="1">Uncharacterized protein</fullName>
    </submittedName>
</protein>
<evidence type="ECO:0000313" key="2">
    <source>
        <dbReference type="Proteomes" id="UP000308600"/>
    </source>
</evidence>
<accession>A0ACD3B0J8</accession>
<dbReference type="EMBL" id="ML208308">
    <property type="protein sequence ID" value="TFK70762.1"/>
    <property type="molecule type" value="Genomic_DNA"/>
</dbReference>
<organism evidence="1 2">
    <name type="scientific">Pluteus cervinus</name>
    <dbReference type="NCBI Taxonomy" id="181527"/>
    <lineage>
        <taxon>Eukaryota</taxon>
        <taxon>Fungi</taxon>
        <taxon>Dikarya</taxon>
        <taxon>Basidiomycota</taxon>
        <taxon>Agaricomycotina</taxon>
        <taxon>Agaricomycetes</taxon>
        <taxon>Agaricomycetidae</taxon>
        <taxon>Agaricales</taxon>
        <taxon>Pluteineae</taxon>
        <taxon>Pluteaceae</taxon>
        <taxon>Pluteus</taxon>
    </lineage>
</organism>
<sequence length="267" mass="30174">MMMETDDECVVPPCHVPGCRLTVDVVIKTSDAKYFGAHLQNLQNHADGFPPASFGKRKRMNHMDIEEDSEVTSLMLDFMHKQPQPDLRDVPVGRLVDFAEAAEKYLIYSAMGTCRLVMGTQAWALPLTALAYAIKHEYPEVADRAAPHSIGMDWKDVHKELGPTGAVLWGQYRESFLALFRNRGFRSVQFHPDGQAPVCQEILDIQLSTLSFLFGAPEDIVDEYWVGLEMAKVSVHNVCFTCREGWRKWLQELADEAKALPKFSTLL</sequence>
<dbReference type="Proteomes" id="UP000308600">
    <property type="component" value="Unassembled WGS sequence"/>
</dbReference>
<proteinExistence type="predicted"/>
<keyword evidence="2" id="KW-1185">Reference proteome</keyword>
<reference evidence="1 2" key="1">
    <citation type="journal article" date="2019" name="Nat. Ecol. Evol.">
        <title>Megaphylogeny resolves global patterns of mushroom evolution.</title>
        <authorList>
            <person name="Varga T."/>
            <person name="Krizsan K."/>
            <person name="Foldi C."/>
            <person name="Dima B."/>
            <person name="Sanchez-Garcia M."/>
            <person name="Sanchez-Ramirez S."/>
            <person name="Szollosi G.J."/>
            <person name="Szarkandi J.G."/>
            <person name="Papp V."/>
            <person name="Albert L."/>
            <person name="Andreopoulos W."/>
            <person name="Angelini C."/>
            <person name="Antonin V."/>
            <person name="Barry K.W."/>
            <person name="Bougher N.L."/>
            <person name="Buchanan P."/>
            <person name="Buyck B."/>
            <person name="Bense V."/>
            <person name="Catcheside P."/>
            <person name="Chovatia M."/>
            <person name="Cooper J."/>
            <person name="Damon W."/>
            <person name="Desjardin D."/>
            <person name="Finy P."/>
            <person name="Geml J."/>
            <person name="Haridas S."/>
            <person name="Hughes K."/>
            <person name="Justo A."/>
            <person name="Karasinski D."/>
            <person name="Kautmanova I."/>
            <person name="Kiss B."/>
            <person name="Kocsube S."/>
            <person name="Kotiranta H."/>
            <person name="LaButti K.M."/>
            <person name="Lechner B.E."/>
            <person name="Liimatainen K."/>
            <person name="Lipzen A."/>
            <person name="Lukacs Z."/>
            <person name="Mihaltcheva S."/>
            <person name="Morgado L.N."/>
            <person name="Niskanen T."/>
            <person name="Noordeloos M.E."/>
            <person name="Ohm R.A."/>
            <person name="Ortiz-Santana B."/>
            <person name="Ovrebo C."/>
            <person name="Racz N."/>
            <person name="Riley R."/>
            <person name="Savchenko A."/>
            <person name="Shiryaev A."/>
            <person name="Soop K."/>
            <person name="Spirin V."/>
            <person name="Szebenyi C."/>
            <person name="Tomsovsky M."/>
            <person name="Tulloss R.E."/>
            <person name="Uehling J."/>
            <person name="Grigoriev I.V."/>
            <person name="Vagvolgyi C."/>
            <person name="Papp T."/>
            <person name="Martin F.M."/>
            <person name="Miettinen O."/>
            <person name="Hibbett D.S."/>
            <person name="Nagy L.G."/>
        </authorList>
    </citation>
    <scope>NUCLEOTIDE SEQUENCE [LARGE SCALE GENOMIC DNA]</scope>
    <source>
        <strain evidence="1 2">NL-1719</strain>
    </source>
</reference>
<gene>
    <name evidence="1" type="ORF">BDN72DRAFT_838589</name>
</gene>
<name>A0ACD3B0J8_9AGAR</name>
<evidence type="ECO:0000313" key="1">
    <source>
        <dbReference type="EMBL" id="TFK70762.1"/>
    </source>
</evidence>